<dbReference type="PROSITE" id="PS50800">
    <property type="entry name" value="SAP"/>
    <property type="match status" value="1"/>
</dbReference>
<dbReference type="PANTHER" id="PTHR12281">
    <property type="entry name" value="RP42 RELATED"/>
    <property type="match status" value="1"/>
</dbReference>
<dbReference type="GO" id="GO:0032182">
    <property type="term" value="F:ubiquitin-like protein binding"/>
    <property type="evidence" value="ECO:0007669"/>
    <property type="project" value="TreeGrafter"/>
</dbReference>
<dbReference type="Pfam" id="PF03556">
    <property type="entry name" value="Cullin_binding"/>
    <property type="match status" value="1"/>
</dbReference>
<evidence type="ECO:0000256" key="2">
    <source>
        <dbReference type="SAM" id="MobiDB-lite"/>
    </source>
</evidence>
<feature type="region of interest" description="Disordered" evidence="2">
    <location>
        <begin position="41"/>
        <end position="75"/>
    </location>
</feature>
<comment type="caution">
    <text evidence="5">The sequence shown here is derived from an EMBL/GenBank/DDBJ whole genome shotgun (WGS) entry which is preliminary data.</text>
</comment>
<dbReference type="VEuPathDB" id="FungiDB:AeMF1_000541"/>
<keyword evidence="6" id="KW-1185">Reference proteome</keyword>
<dbReference type="InterPro" id="IPR042460">
    <property type="entry name" value="DCN1-like_PONY"/>
</dbReference>
<dbReference type="PROSITE" id="PS51229">
    <property type="entry name" value="DCUN1"/>
    <property type="match status" value="1"/>
</dbReference>
<dbReference type="GO" id="GO:0097602">
    <property type="term" value="F:cullin family protein binding"/>
    <property type="evidence" value="ECO:0007669"/>
    <property type="project" value="TreeGrafter"/>
</dbReference>
<organism evidence="5 6">
    <name type="scientific">Aphanomyces euteiches</name>
    <dbReference type="NCBI Taxonomy" id="100861"/>
    <lineage>
        <taxon>Eukaryota</taxon>
        <taxon>Sar</taxon>
        <taxon>Stramenopiles</taxon>
        <taxon>Oomycota</taxon>
        <taxon>Saprolegniomycetes</taxon>
        <taxon>Saprolegniales</taxon>
        <taxon>Verrucalvaceae</taxon>
        <taxon>Aphanomyces</taxon>
    </lineage>
</organism>
<comment type="function">
    <text evidence="1">Neddylation of cullins play an essential role in the regulation of SCF-type complexes activity.</text>
</comment>
<dbReference type="InterPro" id="IPR036361">
    <property type="entry name" value="SAP_dom_sf"/>
</dbReference>
<dbReference type="InterPro" id="IPR005176">
    <property type="entry name" value="PONY_dom"/>
</dbReference>
<feature type="compositionally biased region" description="Basic and acidic residues" evidence="2">
    <location>
        <begin position="48"/>
        <end position="62"/>
    </location>
</feature>
<name>A0A6G0X3U3_9STRA</name>
<evidence type="ECO:0000313" key="5">
    <source>
        <dbReference type="EMBL" id="KAF0734562.1"/>
    </source>
</evidence>
<dbReference type="Pfam" id="PF02037">
    <property type="entry name" value="SAP"/>
    <property type="match status" value="1"/>
</dbReference>
<proteinExistence type="predicted"/>
<dbReference type="GO" id="GO:0045116">
    <property type="term" value="P:protein neddylation"/>
    <property type="evidence" value="ECO:0007669"/>
    <property type="project" value="TreeGrafter"/>
</dbReference>
<evidence type="ECO:0000313" key="6">
    <source>
        <dbReference type="Proteomes" id="UP000481153"/>
    </source>
</evidence>
<protein>
    <recommendedName>
        <fullName evidence="1">Defective in cullin neddylation protein</fullName>
    </recommendedName>
</protein>
<accession>A0A6G0X3U3</accession>
<dbReference type="SMART" id="SM00513">
    <property type="entry name" value="SAP"/>
    <property type="match status" value="1"/>
</dbReference>
<evidence type="ECO:0000259" key="3">
    <source>
        <dbReference type="PROSITE" id="PS50800"/>
    </source>
</evidence>
<dbReference type="EMBL" id="VJMJ01000111">
    <property type="protein sequence ID" value="KAF0734562.1"/>
    <property type="molecule type" value="Genomic_DNA"/>
</dbReference>
<gene>
    <name evidence="5" type="ORF">Ae201684_008804</name>
</gene>
<evidence type="ECO:0000259" key="4">
    <source>
        <dbReference type="PROSITE" id="PS51229"/>
    </source>
</evidence>
<dbReference type="AlphaFoldDB" id="A0A6G0X3U3"/>
<sequence length="267" mass="30073">MNAASFAHLKVKELADECRKLGLRSQGKKADLVQRLVDHYNHSGASKRSRDDVHERSHGDGQKKRKTNSQPMEDGWTNELNQVFLTFEDPEIEGYMSDDGILLLCEHLAIDSQDVVMLALSFHMNAATMGEYSRAEFVGGLKALQCHSIADLKAKMASLRAQMNDPSFFTKVYAYTFNFAKEKDQKSMAVESAIALWELLLPGHFALLPAWLDYVKAHQKNAISRDVWMQTLEFSSQVSTDLSNYDENGAWPVLIDDFVAHVKKEGA</sequence>
<dbReference type="GO" id="GO:0005886">
    <property type="term" value="C:plasma membrane"/>
    <property type="evidence" value="ECO:0007669"/>
    <property type="project" value="UniProtKB-ARBA"/>
</dbReference>
<dbReference type="Gene3D" id="1.10.238.200">
    <property type="entry name" value="Cullin, PONY binding domain"/>
    <property type="match status" value="1"/>
</dbReference>
<dbReference type="PANTHER" id="PTHR12281:SF31">
    <property type="entry name" value="DCN1-LIKE PROTEIN 3"/>
    <property type="match status" value="1"/>
</dbReference>
<dbReference type="SUPFAM" id="SSF68906">
    <property type="entry name" value="SAP domain"/>
    <property type="match status" value="1"/>
</dbReference>
<dbReference type="Gene3D" id="1.10.238.10">
    <property type="entry name" value="EF-hand"/>
    <property type="match status" value="1"/>
</dbReference>
<evidence type="ECO:0000256" key="1">
    <source>
        <dbReference type="RuleBase" id="RU410713"/>
    </source>
</evidence>
<dbReference type="FunFam" id="1.10.238.200:FF:000003">
    <property type="entry name" value="DCN1-like protein 3"/>
    <property type="match status" value="1"/>
</dbReference>
<dbReference type="InterPro" id="IPR003034">
    <property type="entry name" value="SAP_dom"/>
</dbReference>
<dbReference type="Gene3D" id="1.10.720.30">
    <property type="entry name" value="SAP domain"/>
    <property type="match status" value="1"/>
</dbReference>
<feature type="domain" description="SAP" evidence="3">
    <location>
        <begin position="6"/>
        <end position="40"/>
    </location>
</feature>
<dbReference type="GO" id="GO:0000151">
    <property type="term" value="C:ubiquitin ligase complex"/>
    <property type="evidence" value="ECO:0007669"/>
    <property type="project" value="TreeGrafter"/>
</dbReference>
<feature type="domain" description="DCUN1" evidence="4">
    <location>
        <begin position="75"/>
        <end position="263"/>
    </location>
</feature>
<dbReference type="GO" id="GO:0031624">
    <property type="term" value="F:ubiquitin conjugating enzyme binding"/>
    <property type="evidence" value="ECO:0007669"/>
    <property type="project" value="TreeGrafter"/>
</dbReference>
<dbReference type="InterPro" id="IPR014764">
    <property type="entry name" value="DCN-prot"/>
</dbReference>
<reference evidence="5 6" key="1">
    <citation type="submission" date="2019-07" db="EMBL/GenBank/DDBJ databases">
        <title>Genomics analysis of Aphanomyces spp. identifies a new class of oomycete effector associated with host adaptation.</title>
        <authorList>
            <person name="Gaulin E."/>
        </authorList>
    </citation>
    <scope>NUCLEOTIDE SEQUENCE [LARGE SCALE GENOMIC DNA]</scope>
    <source>
        <strain evidence="5 6">ATCC 201684</strain>
    </source>
</reference>
<dbReference type="Proteomes" id="UP000481153">
    <property type="component" value="Unassembled WGS sequence"/>
</dbReference>